<evidence type="ECO:0000313" key="2">
    <source>
        <dbReference type="Proteomes" id="UP001189429"/>
    </source>
</evidence>
<gene>
    <name evidence="1" type="ORF">PCOR1329_LOCUS44290</name>
</gene>
<accession>A0ABN9U1Q3</accession>
<reference evidence="1" key="1">
    <citation type="submission" date="2023-10" db="EMBL/GenBank/DDBJ databases">
        <authorList>
            <person name="Chen Y."/>
            <person name="Shah S."/>
            <person name="Dougan E. K."/>
            <person name="Thang M."/>
            <person name="Chan C."/>
        </authorList>
    </citation>
    <scope>NUCLEOTIDE SEQUENCE [LARGE SCALE GENOMIC DNA]</scope>
</reference>
<name>A0ABN9U1Q3_9DINO</name>
<proteinExistence type="predicted"/>
<feature type="non-terminal residue" evidence="1">
    <location>
        <position position="139"/>
    </location>
</feature>
<protein>
    <submittedName>
        <fullName evidence="1">Uncharacterized protein</fullName>
    </submittedName>
</protein>
<dbReference type="Proteomes" id="UP001189429">
    <property type="component" value="Unassembled WGS sequence"/>
</dbReference>
<feature type="non-terminal residue" evidence="1">
    <location>
        <position position="1"/>
    </location>
</feature>
<dbReference type="EMBL" id="CAUYUJ010015321">
    <property type="protein sequence ID" value="CAK0852538.1"/>
    <property type="molecule type" value="Genomic_DNA"/>
</dbReference>
<comment type="caution">
    <text evidence="1">The sequence shown here is derived from an EMBL/GenBank/DDBJ whole genome shotgun (WGS) entry which is preliminary data.</text>
</comment>
<keyword evidence="2" id="KW-1185">Reference proteome</keyword>
<sequence length="139" mass="16280">FKLGPTLEAKLLSFTRDGARAGKGAWMTNQDEEKDYWEMLDDWRRLHHARPRRELFDPTTGRTLPVDLKKRGDHRTARCNFRDQRDAWVEHFCEHEWNDCQENISTHDYWSGHLDFYLASATGQSQDCRGAALRDGGRA</sequence>
<organism evidence="1 2">
    <name type="scientific">Prorocentrum cordatum</name>
    <dbReference type="NCBI Taxonomy" id="2364126"/>
    <lineage>
        <taxon>Eukaryota</taxon>
        <taxon>Sar</taxon>
        <taxon>Alveolata</taxon>
        <taxon>Dinophyceae</taxon>
        <taxon>Prorocentrales</taxon>
        <taxon>Prorocentraceae</taxon>
        <taxon>Prorocentrum</taxon>
    </lineage>
</organism>
<evidence type="ECO:0000313" key="1">
    <source>
        <dbReference type="EMBL" id="CAK0852538.1"/>
    </source>
</evidence>